<accession>A0A5K3G1W1</accession>
<evidence type="ECO:0000313" key="2">
    <source>
        <dbReference type="WBParaSite" id="MCU_012112-RA"/>
    </source>
</evidence>
<reference evidence="2" key="1">
    <citation type="submission" date="2019-11" db="UniProtKB">
        <authorList>
            <consortium name="WormBaseParasite"/>
        </authorList>
    </citation>
    <scope>IDENTIFICATION</scope>
</reference>
<keyword evidence="1" id="KW-0472">Membrane</keyword>
<evidence type="ECO:0000256" key="1">
    <source>
        <dbReference type="SAM" id="Phobius"/>
    </source>
</evidence>
<keyword evidence="1" id="KW-1133">Transmembrane helix</keyword>
<dbReference type="AlphaFoldDB" id="A0A5K3G1W1"/>
<name>A0A5K3G1W1_MESCO</name>
<dbReference type="WBParaSite" id="MCU_012112-RA">
    <property type="protein sequence ID" value="MCU_012112-RA"/>
    <property type="gene ID" value="MCU_012112"/>
</dbReference>
<organism evidence="2">
    <name type="scientific">Mesocestoides corti</name>
    <name type="common">Flatworm</name>
    <dbReference type="NCBI Taxonomy" id="53468"/>
    <lineage>
        <taxon>Eukaryota</taxon>
        <taxon>Metazoa</taxon>
        <taxon>Spiralia</taxon>
        <taxon>Lophotrochozoa</taxon>
        <taxon>Platyhelminthes</taxon>
        <taxon>Cestoda</taxon>
        <taxon>Eucestoda</taxon>
        <taxon>Cyclophyllidea</taxon>
        <taxon>Mesocestoididae</taxon>
        <taxon>Mesocestoides</taxon>
    </lineage>
</organism>
<proteinExistence type="predicted"/>
<protein>
    <submittedName>
        <fullName evidence="2">Ion_trans domain-containing protein</fullName>
    </submittedName>
</protein>
<sequence>MDKMQQEGCAQALHDVLESYTWAVAIFVILLCLIELGAIVSAFGLARKQTEAV</sequence>
<keyword evidence="1" id="KW-0812">Transmembrane</keyword>
<feature type="transmembrane region" description="Helical" evidence="1">
    <location>
        <begin position="20"/>
        <end position="46"/>
    </location>
</feature>